<dbReference type="PANTHER" id="PTHR45749:SF34">
    <property type="entry name" value="ZINC FINGER MYM-TYPE PROTEIN 1-LIKE"/>
    <property type="match status" value="1"/>
</dbReference>
<organism evidence="3 4">
    <name type="scientific">Cuscuta epithymum</name>
    <dbReference type="NCBI Taxonomy" id="186058"/>
    <lineage>
        <taxon>Eukaryota</taxon>
        <taxon>Viridiplantae</taxon>
        <taxon>Streptophyta</taxon>
        <taxon>Embryophyta</taxon>
        <taxon>Tracheophyta</taxon>
        <taxon>Spermatophyta</taxon>
        <taxon>Magnoliopsida</taxon>
        <taxon>eudicotyledons</taxon>
        <taxon>Gunneridae</taxon>
        <taxon>Pentapetalae</taxon>
        <taxon>asterids</taxon>
        <taxon>lamiids</taxon>
        <taxon>Solanales</taxon>
        <taxon>Convolvulaceae</taxon>
        <taxon>Cuscuteae</taxon>
        <taxon>Cuscuta</taxon>
        <taxon>Cuscuta subgen. Cuscuta</taxon>
    </lineage>
</organism>
<sequence>MASRKSKAPVPNSKSAAFMGRFLSKTSSSTSSSTPSSTPSSTLGSSSVNVCNIISQCHNPMSQEVNLDYLPLDPVKRRKISEYHPNQRDEIRIKYLIKGPCQPRGHDFPQKEIGNTSRQFNSKWFDKYPSWLEYSIQDDKTFCLCCYLFRDYFENRGGSDAFVSEGFSSWNKTERLGYHVGEISSFHNIAVKRCDALMNQDQSIAVAMDRQNGIVKNEYRIRLNASINGSRFLLHQGLPYRGHDESEDSNNRGNFLELIKYTATQNEAVSKVVLKNAPGNNQVIAPSIQKDIANCFAQEVVRSIIADIGDDVFALLVDESSDVSYKEKMAMVLRYVDKCGMVKESFIGVVHVKDTSSLSLKSAIGCVFFYYGLSLKNVRGQGYDGASNM</sequence>
<dbReference type="InterPro" id="IPR025398">
    <property type="entry name" value="DUF4371"/>
</dbReference>
<feature type="domain" description="TTF-type" evidence="2">
    <location>
        <begin position="116"/>
        <end position="210"/>
    </location>
</feature>
<protein>
    <recommendedName>
        <fullName evidence="2">TTF-type domain-containing protein</fullName>
    </recommendedName>
</protein>
<feature type="region of interest" description="Disordered" evidence="1">
    <location>
        <begin position="1"/>
        <end position="45"/>
    </location>
</feature>
<dbReference type="EMBL" id="CAMAPF010000208">
    <property type="protein sequence ID" value="CAH9113436.1"/>
    <property type="molecule type" value="Genomic_DNA"/>
</dbReference>
<dbReference type="InterPro" id="IPR006580">
    <property type="entry name" value="Znf_TTF"/>
</dbReference>
<keyword evidence="4" id="KW-1185">Reference proteome</keyword>
<gene>
    <name evidence="3" type="ORF">CEPIT_LOCUS20302</name>
</gene>
<comment type="caution">
    <text evidence="3">The sequence shown here is derived from an EMBL/GenBank/DDBJ whole genome shotgun (WGS) entry which is preliminary data.</text>
</comment>
<evidence type="ECO:0000313" key="3">
    <source>
        <dbReference type="EMBL" id="CAH9113436.1"/>
    </source>
</evidence>
<evidence type="ECO:0000256" key="1">
    <source>
        <dbReference type="SAM" id="MobiDB-lite"/>
    </source>
</evidence>
<evidence type="ECO:0000259" key="2">
    <source>
        <dbReference type="SMART" id="SM00597"/>
    </source>
</evidence>
<reference evidence="3" key="1">
    <citation type="submission" date="2022-07" db="EMBL/GenBank/DDBJ databases">
        <authorList>
            <person name="Macas J."/>
            <person name="Novak P."/>
            <person name="Neumann P."/>
        </authorList>
    </citation>
    <scope>NUCLEOTIDE SEQUENCE</scope>
</reference>
<evidence type="ECO:0000313" key="4">
    <source>
        <dbReference type="Proteomes" id="UP001152523"/>
    </source>
</evidence>
<accession>A0AAV0E530</accession>
<dbReference type="Proteomes" id="UP001152523">
    <property type="component" value="Unassembled WGS sequence"/>
</dbReference>
<name>A0AAV0E530_9ASTE</name>
<feature type="compositionally biased region" description="Low complexity" evidence="1">
    <location>
        <begin position="23"/>
        <end position="45"/>
    </location>
</feature>
<dbReference type="SMART" id="SM00597">
    <property type="entry name" value="ZnF_TTF"/>
    <property type="match status" value="1"/>
</dbReference>
<proteinExistence type="predicted"/>
<dbReference type="AlphaFoldDB" id="A0AAV0E530"/>
<dbReference type="PANTHER" id="PTHR45749">
    <property type="match status" value="1"/>
</dbReference>
<dbReference type="Pfam" id="PF14291">
    <property type="entry name" value="DUF4371"/>
    <property type="match status" value="1"/>
</dbReference>